<dbReference type="Proteomes" id="UP000070444">
    <property type="component" value="Unassembled WGS sequence"/>
</dbReference>
<dbReference type="PANTHER" id="PTHR12299">
    <property type="entry name" value="HYALURONIC ACID-BINDING PROTEIN 4"/>
    <property type="match status" value="1"/>
</dbReference>
<dbReference type="OMA" id="KATERGW"/>
<dbReference type="GO" id="GO:0003723">
    <property type="term" value="F:RNA binding"/>
    <property type="evidence" value="ECO:0007669"/>
    <property type="project" value="InterPro"/>
</dbReference>
<dbReference type="EMBL" id="KQ964438">
    <property type="protein sequence ID" value="KXN73344.1"/>
    <property type="molecule type" value="Genomic_DNA"/>
</dbReference>
<reference evidence="3 4" key="1">
    <citation type="journal article" date="2015" name="Genome Biol. Evol.">
        <title>Phylogenomic analyses indicate that early fungi evolved digesting cell walls of algal ancestors of land plants.</title>
        <authorList>
            <person name="Chang Y."/>
            <person name="Wang S."/>
            <person name="Sekimoto S."/>
            <person name="Aerts A.L."/>
            <person name="Choi C."/>
            <person name="Clum A."/>
            <person name="LaButti K.M."/>
            <person name="Lindquist E.A."/>
            <person name="Yee Ngan C."/>
            <person name="Ohm R.A."/>
            <person name="Salamov A.A."/>
            <person name="Grigoriev I.V."/>
            <person name="Spatafora J.W."/>
            <person name="Berbee M.L."/>
        </authorList>
    </citation>
    <scope>NUCLEOTIDE SEQUENCE [LARGE SCALE GENOMIC DNA]</scope>
    <source>
        <strain evidence="3 4">NRRL 28638</strain>
    </source>
</reference>
<proteinExistence type="predicted"/>
<dbReference type="Pfam" id="PF04774">
    <property type="entry name" value="HABP4_PAI-RBP1"/>
    <property type="match status" value="1"/>
</dbReference>
<feature type="compositionally biased region" description="Basic and acidic residues" evidence="1">
    <location>
        <begin position="42"/>
        <end position="54"/>
    </location>
</feature>
<feature type="compositionally biased region" description="Low complexity" evidence="1">
    <location>
        <begin position="124"/>
        <end position="133"/>
    </location>
</feature>
<dbReference type="InterPro" id="IPR039764">
    <property type="entry name" value="HABP4/SERBP1-like"/>
</dbReference>
<protein>
    <recommendedName>
        <fullName evidence="2">Hyaluronan/mRNA-binding protein domain-containing protein</fullName>
    </recommendedName>
</protein>
<accession>A0A137PEA5</accession>
<dbReference type="STRING" id="796925.A0A137PEA5"/>
<dbReference type="Gene3D" id="6.10.140.1040">
    <property type="match status" value="1"/>
</dbReference>
<evidence type="ECO:0000259" key="2">
    <source>
        <dbReference type="SMART" id="SM01233"/>
    </source>
</evidence>
<dbReference type="GO" id="GO:0005634">
    <property type="term" value="C:nucleus"/>
    <property type="evidence" value="ECO:0007669"/>
    <property type="project" value="TreeGrafter"/>
</dbReference>
<organism evidence="3 4">
    <name type="scientific">Conidiobolus coronatus (strain ATCC 28846 / CBS 209.66 / NRRL 28638)</name>
    <name type="common">Delacroixia coronata</name>
    <dbReference type="NCBI Taxonomy" id="796925"/>
    <lineage>
        <taxon>Eukaryota</taxon>
        <taxon>Fungi</taxon>
        <taxon>Fungi incertae sedis</taxon>
        <taxon>Zoopagomycota</taxon>
        <taxon>Entomophthoromycotina</taxon>
        <taxon>Entomophthoromycetes</taxon>
        <taxon>Entomophthorales</taxon>
        <taxon>Ancylistaceae</taxon>
        <taxon>Conidiobolus</taxon>
    </lineage>
</organism>
<gene>
    <name evidence="3" type="ORF">CONCODRAFT_77395</name>
</gene>
<dbReference type="PANTHER" id="PTHR12299:SF17">
    <property type="entry name" value="AT19571P-RELATED"/>
    <property type="match status" value="1"/>
</dbReference>
<feature type="compositionally biased region" description="Basic and acidic residues" evidence="1">
    <location>
        <begin position="93"/>
        <end position="115"/>
    </location>
</feature>
<evidence type="ECO:0000256" key="1">
    <source>
        <dbReference type="SAM" id="MobiDB-lite"/>
    </source>
</evidence>
<keyword evidence="4" id="KW-1185">Reference proteome</keyword>
<feature type="region of interest" description="Disordered" evidence="1">
    <location>
        <begin position="15"/>
        <end position="159"/>
    </location>
</feature>
<name>A0A137PEA5_CONC2</name>
<dbReference type="GO" id="GO:0005737">
    <property type="term" value="C:cytoplasm"/>
    <property type="evidence" value="ECO:0007669"/>
    <property type="project" value="TreeGrafter"/>
</dbReference>
<feature type="compositionally biased region" description="Basic and acidic residues" evidence="1">
    <location>
        <begin position="235"/>
        <end position="245"/>
    </location>
</feature>
<feature type="region of interest" description="Disordered" evidence="1">
    <location>
        <begin position="223"/>
        <end position="269"/>
    </location>
</feature>
<evidence type="ECO:0000313" key="3">
    <source>
        <dbReference type="EMBL" id="KXN73344.1"/>
    </source>
</evidence>
<sequence>MASVTSVNLFDLLGQEEDGNIKVVPKQKEQKPKAAATTTAAKKTDAVKSGDRPKRAQGTRGPRTAEGADAAPGEERANRGKPAHGRRPRQVGRGREFDRHSATGRTDSKKAEEAGWGKATENLEQATEGAAAETEGEAPKTPEAVEEPEDNEKTLDQYYAELASKSLNISAKEVRKAGEGVDDSKWKNSTALEKDDDDFFVGKGIPSKARKAKAAAQKVHVDIEQRFTEAQRPGRRGERRDDRRPRNNQRRAPTVNVNDQSAFPTLGGN</sequence>
<evidence type="ECO:0000313" key="4">
    <source>
        <dbReference type="Proteomes" id="UP000070444"/>
    </source>
</evidence>
<feature type="compositionally biased region" description="Basic residues" evidence="1">
    <location>
        <begin position="79"/>
        <end position="92"/>
    </location>
</feature>
<feature type="domain" description="Hyaluronan/mRNA-binding protein" evidence="2">
    <location>
        <begin position="93"/>
        <end position="180"/>
    </location>
</feature>
<dbReference type="InterPro" id="IPR006861">
    <property type="entry name" value="HABP4_PAIRBP1-bd"/>
</dbReference>
<dbReference type="AlphaFoldDB" id="A0A137PEA5"/>
<dbReference type="OrthoDB" id="5390558at2759"/>
<dbReference type="SMART" id="SM01233">
    <property type="entry name" value="HABP4_PAI-RBP1"/>
    <property type="match status" value="1"/>
</dbReference>